<sequence>MLHLQRLETTLSVCAEEPDHSQLFTHLGRMALEFNRLASKVHKNEQRTSILQ</sequence>
<accession>A0A5E4DH45</accession>
<evidence type="ECO:0000313" key="1">
    <source>
        <dbReference type="EMBL" id="VTJ91711.1"/>
    </source>
</evidence>
<keyword evidence="2" id="KW-1185">Reference proteome</keyword>
<feature type="non-terminal residue" evidence="1">
    <location>
        <position position="52"/>
    </location>
</feature>
<comment type="caution">
    <text evidence="1">The sequence shown here is derived from an EMBL/GenBank/DDBJ whole genome shotgun (WGS) entry which is preliminary data.</text>
</comment>
<dbReference type="AlphaFoldDB" id="A0A5E4DH45"/>
<name>A0A5E4DH45_MARMO</name>
<organism evidence="1 2">
    <name type="scientific">Marmota monax</name>
    <name type="common">Woodchuck</name>
    <dbReference type="NCBI Taxonomy" id="9995"/>
    <lineage>
        <taxon>Eukaryota</taxon>
        <taxon>Metazoa</taxon>
        <taxon>Chordata</taxon>
        <taxon>Craniata</taxon>
        <taxon>Vertebrata</taxon>
        <taxon>Euteleostomi</taxon>
        <taxon>Mammalia</taxon>
        <taxon>Eutheria</taxon>
        <taxon>Euarchontoglires</taxon>
        <taxon>Glires</taxon>
        <taxon>Rodentia</taxon>
        <taxon>Sciuromorpha</taxon>
        <taxon>Sciuridae</taxon>
        <taxon>Xerinae</taxon>
        <taxon>Marmotini</taxon>
        <taxon>Marmota</taxon>
    </lineage>
</organism>
<dbReference type="Proteomes" id="UP000335636">
    <property type="component" value="Unassembled WGS sequence"/>
</dbReference>
<protein>
    <submittedName>
        <fullName evidence="1">Uncharacterized protein</fullName>
    </submittedName>
</protein>
<gene>
    <name evidence="1" type="ORF">MONAX_5E017673</name>
</gene>
<dbReference type="EMBL" id="CABDUW010010524">
    <property type="protein sequence ID" value="VTJ91711.1"/>
    <property type="molecule type" value="Genomic_DNA"/>
</dbReference>
<proteinExistence type="predicted"/>
<reference evidence="1" key="1">
    <citation type="submission" date="2019-04" db="EMBL/GenBank/DDBJ databases">
        <authorList>
            <person name="Alioto T."/>
            <person name="Alioto T."/>
        </authorList>
    </citation>
    <scope>NUCLEOTIDE SEQUENCE [LARGE SCALE GENOMIC DNA]</scope>
</reference>
<evidence type="ECO:0000313" key="2">
    <source>
        <dbReference type="Proteomes" id="UP000335636"/>
    </source>
</evidence>